<dbReference type="OrthoDB" id="5233646at2759"/>
<feature type="region of interest" description="Disordered" evidence="1">
    <location>
        <begin position="179"/>
        <end position="225"/>
    </location>
</feature>
<evidence type="ECO:0000313" key="4">
    <source>
        <dbReference type="Proteomes" id="UP000241462"/>
    </source>
</evidence>
<evidence type="ECO:0000256" key="2">
    <source>
        <dbReference type="SAM" id="Phobius"/>
    </source>
</evidence>
<evidence type="ECO:0000256" key="1">
    <source>
        <dbReference type="SAM" id="MobiDB-lite"/>
    </source>
</evidence>
<dbReference type="EMBL" id="KZ678523">
    <property type="protein sequence ID" value="PSR80631.1"/>
    <property type="molecule type" value="Genomic_DNA"/>
</dbReference>
<dbReference type="Proteomes" id="UP000241462">
    <property type="component" value="Unassembled WGS sequence"/>
</dbReference>
<accession>A0A2T3A0N0</accession>
<dbReference type="STRING" id="2025994.A0A2T3A0N0"/>
<name>A0A2T3A0N0_9PEZI</name>
<keyword evidence="2" id="KW-0472">Membrane</keyword>
<feature type="transmembrane region" description="Helical" evidence="2">
    <location>
        <begin position="29"/>
        <end position="54"/>
    </location>
</feature>
<keyword evidence="4" id="KW-1185">Reference proteome</keyword>
<protein>
    <submittedName>
        <fullName evidence="3">Uncharacterized protein</fullName>
    </submittedName>
</protein>
<feature type="compositionally biased region" description="Low complexity" evidence="1">
    <location>
        <begin position="7"/>
        <end position="19"/>
    </location>
</feature>
<feature type="compositionally biased region" description="Polar residues" evidence="1">
    <location>
        <begin position="206"/>
        <end position="215"/>
    </location>
</feature>
<reference evidence="3 4" key="1">
    <citation type="journal article" date="2018" name="Mycol. Prog.">
        <title>Coniella lustricola, a new species from submerged detritus.</title>
        <authorList>
            <person name="Raudabaugh D.B."/>
            <person name="Iturriaga T."/>
            <person name="Carver A."/>
            <person name="Mondo S."/>
            <person name="Pangilinan J."/>
            <person name="Lipzen A."/>
            <person name="He G."/>
            <person name="Amirebrahimi M."/>
            <person name="Grigoriev I.V."/>
            <person name="Miller A.N."/>
        </authorList>
    </citation>
    <scope>NUCLEOTIDE SEQUENCE [LARGE SCALE GENOMIC DNA]</scope>
    <source>
        <strain evidence="3 4">B22-T-1</strain>
    </source>
</reference>
<organism evidence="3 4">
    <name type="scientific">Coniella lustricola</name>
    <dbReference type="NCBI Taxonomy" id="2025994"/>
    <lineage>
        <taxon>Eukaryota</taxon>
        <taxon>Fungi</taxon>
        <taxon>Dikarya</taxon>
        <taxon>Ascomycota</taxon>
        <taxon>Pezizomycotina</taxon>
        <taxon>Sordariomycetes</taxon>
        <taxon>Sordariomycetidae</taxon>
        <taxon>Diaporthales</taxon>
        <taxon>Schizoparmaceae</taxon>
        <taxon>Coniella</taxon>
    </lineage>
</organism>
<evidence type="ECO:0000313" key="3">
    <source>
        <dbReference type="EMBL" id="PSR80631.1"/>
    </source>
</evidence>
<feature type="compositionally biased region" description="Basic and acidic residues" evidence="1">
    <location>
        <begin position="216"/>
        <end position="225"/>
    </location>
</feature>
<dbReference type="AlphaFoldDB" id="A0A2T3A0N0"/>
<dbReference type="InParanoid" id="A0A2T3A0N0"/>
<sequence length="336" mass="36485">MAPLARSFTTTTRSDSSTSGPLSQPPLSLAAVVGIGVAIAFIASLAAAAALYWFHFRPRAATRSSRPLSDVGNAMKYDAASTAPSQPRNRFGRVLAVLSPKRRKSKANLSATINFTLSDVNLEPLQLPDKKLVELPVQRRRSAAELDGGLFGDGKVLFGAEDGSDVDLLKRSSGDSDVLGPLPFYTSSSKSSAPKASRRLRASKSEQSVNLTSRYQAEETSARPDRESIIDKLAHDMPPVTTGPQAAWHRKPAPIPQPRAKERLLIPPISSLDFQPPRQRRPSADSLGSNFTVEEEARIQAQIVKNLSMIGKERVVGGNDIVHIPQISNKRYSWEN</sequence>
<keyword evidence="2" id="KW-1133">Transmembrane helix</keyword>
<keyword evidence="2" id="KW-0812">Transmembrane</keyword>
<feature type="region of interest" description="Disordered" evidence="1">
    <location>
        <begin position="1"/>
        <end position="24"/>
    </location>
</feature>
<proteinExistence type="predicted"/>
<gene>
    <name evidence="3" type="ORF">BD289DRAFT_455186</name>
</gene>